<dbReference type="Pfam" id="PF00892">
    <property type="entry name" value="EamA"/>
    <property type="match status" value="2"/>
</dbReference>
<evidence type="ECO:0000313" key="8">
    <source>
        <dbReference type="EMBL" id="MBB5516648.1"/>
    </source>
</evidence>
<dbReference type="GO" id="GO:0016020">
    <property type="term" value="C:membrane"/>
    <property type="evidence" value="ECO:0007669"/>
    <property type="project" value="UniProtKB-SubCell"/>
</dbReference>
<evidence type="ECO:0000256" key="2">
    <source>
        <dbReference type="ARBA" id="ARBA00007362"/>
    </source>
</evidence>
<keyword evidence="5 6" id="KW-0472">Membrane</keyword>
<evidence type="ECO:0000256" key="5">
    <source>
        <dbReference type="ARBA" id="ARBA00023136"/>
    </source>
</evidence>
<dbReference type="InterPro" id="IPR000620">
    <property type="entry name" value="EamA_dom"/>
</dbReference>
<proteinExistence type="inferred from homology"/>
<keyword evidence="4 6" id="KW-1133">Transmembrane helix</keyword>
<comment type="subcellular location">
    <subcellularLocation>
        <location evidence="1">Membrane</location>
        <topology evidence="1">Multi-pass membrane protein</topology>
    </subcellularLocation>
</comment>
<feature type="transmembrane region" description="Helical" evidence="6">
    <location>
        <begin position="36"/>
        <end position="59"/>
    </location>
</feature>
<feature type="transmembrane region" description="Helical" evidence="6">
    <location>
        <begin position="183"/>
        <end position="203"/>
    </location>
</feature>
<dbReference type="PANTHER" id="PTHR32322:SF2">
    <property type="entry name" value="EAMA DOMAIN-CONTAINING PROTEIN"/>
    <property type="match status" value="1"/>
</dbReference>
<sequence length="292" mass="30935">MKQQEHRGHAAMLLFAILVAGSFSLGGKVANMVDPAALTAVRFLIAACVIGALAQGVIGLKSAQFHAPWRYAVLGGLFCIYFVTMFEGLKTAAPVSAAAVFTLTPIMAAGFGWLLMRQITTPRMALALTLGGCGALWVIFRGDVGALLAFDVGRGEVIFFFGCVAHALYAPMVPRLNRGEPPLVFTFGMLVAGCIMLMIYSAPDLVATDWAALPPIFWITLAYLSICASAVTFLLVQYAALRLKSAKVMAYTYLTPSVVILWEGALGQGWPAASVALGTLATAAALLLLLKQ</sequence>
<feature type="transmembrane region" description="Helical" evidence="6">
    <location>
        <begin position="123"/>
        <end position="140"/>
    </location>
</feature>
<comment type="caution">
    <text evidence="8">The sequence shown here is derived from an EMBL/GenBank/DDBJ whole genome shotgun (WGS) entry which is preliminary data.</text>
</comment>
<gene>
    <name evidence="8" type="ORF">FHS89_002688</name>
</gene>
<dbReference type="RefSeq" id="WP_184012473.1">
    <property type="nucleotide sequence ID" value="NZ_JACIJS010000008.1"/>
</dbReference>
<dbReference type="EMBL" id="JACIJS010000008">
    <property type="protein sequence ID" value="MBB5516648.1"/>
    <property type="molecule type" value="Genomic_DNA"/>
</dbReference>
<dbReference type="InterPro" id="IPR037185">
    <property type="entry name" value="EmrE-like"/>
</dbReference>
<evidence type="ECO:0000259" key="7">
    <source>
        <dbReference type="Pfam" id="PF00892"/>
    </source>
</evidence>
<evidence type="ECO:0000256" key="6">
    <source>
        <dbReference type="SAM" id="Phobius"/>
    </source>
</evidence>
<feature type="transmembrane region" description="Helical" evidence="6">
    <location>
        <begin position="272"/>
        <end position="290"/>
    </location>
</feature>
<feature type="transmembrane region" description="Helical" evidence="6">
    <location>
        <begin position="95"/>
        <end position="116"/>
    </location>
</feature>
<feature type="transmembrane region" description="Helical" evidence="6">
    <location>
        <begin position="71"/>
        <end position="89"/>
    </location>
</feature>
<feature type="domain" description="EamA" evidence="7">
    <location>
        <begin position="8"/>
        <end position="139"/>
    </location>
</feature>
<dbReference type="SUPFAM" id="SSF103481">
    <property type="entry name" value="Multidrug resistance efflux transporter EmrE"/>
    <property type="match status" value="1"/>
</dbReference>
<organism evidence="8 9">
    <name type="scientific">Rubricella aquisinus</name>
    <dbReference type="NCBI Taxonomy" id="2028108"/>
    <lineage>
        <taxon>Bacteria</taxon>
        <taxon>Pseudomonadati</taxon>
        <taxon>Pseudomonadota</taxon>
        <taxon>Alphaproteobacteria</taxon>
        <taxon>Rhodobacterales</taxon>
        <taxon>Paracoccaceae</taxon>
        <taxon>Rubricella</taxon>
    </lineage>
</organism>
<feature type="transmembrane region" description="Helical" evidence="6">
    <location>
        <begin position="248"/>
        <end position="266"/>
    </location>
</feature>
<evidence type="ECO:0000256" key="3">
    <source>
        <dbReference type="ARBA" id="ARBA00022692"/>
    </source>
</evidence>
<feature type="domain" description="EamA" evidence="7">
    <location>
        <begin position="155"/>
        <end position="290"/>
    </location>
</feature>
<protein>
    <submittedName>
        <fullName evidence="8">Drug/metabolite transporter (DMT)-like permease</fullName>
    </submittedName>
</protein>
<evidence type="ECO:0000313" key="9">
    <source>
        <dbReference type="Proteomes" id="UP000553766"/>
    </source>
</evidence>
<dbReference type="PANTHER" id="PTHR32322">
    <property type="entry name" value="INNER MEMBRANE TRANSPORTER"/>
    <property type="match status" value="1"/>
</dbReference>
<name>A0A840WNK6_9RHOB</name>
<dbReference type="Proteomes" id="UP000553766">
    <property type="component" value="Unassembled WGS sequence"/>
</dbReference>
<comment type="similarity">
    <text evidence="2">Belongs to the EamA transporter family.</text>
</comment>
<evidence type="ECO:0000256" key="4">
    <source>
        <dbReference type="ARBA" id="ARBA00022989"/>
    </source>
</evidence>
<feature type="transmembrane region" description="Helical" evidence="6">
    <location>
        <begin position="152"/>
        <end position="171"/>
    </location>
</feature>
<evidence type="ECO:0000256" key="1">
    <source>
        <dbReference type="ARBA" id="ARBA00004141"/>
    </source>
</evidence>
<feature type="transmembrane region" description="Helical" evidence="6">
    <location>
        <begin position="215"/>
        <end position="236"/>
    </location>
</feature>
<reference evidence="8 9" key="1">
    <citation type="submission" date="2020-08" db="EMBL/GenBank/DDBJ databases">
        <title>Genomic Encyclopedia of Type Strains, Phase IV (KMG-IV): sequencing the most valuable type-strain genomes for metagenomic binning, comparative biology and taxonomic classification.</title>
        <authorList>
            <person name="Goeker M."/>
        </authorList>
    </citation>
    <scope>NUCLEOTIDE SEQUENCE [LARGE SCALE GENOMIC DNA]</scope>
    <source>
        <strain evidence="8 9">DSM 103377</strain>
    </source>
</reference>
<dbReference type="AlphaFoldDB" id="A0A840WNK6"/>
<accession>A0A840WNK6</accession>
<dbReference type="InterPro" id="IPR050638">
    <property type="entry name" value="AA-Vitamin_Transporters"/>
</dbReference>
<keyword evidence="9" id="KW-1185">Reference proteome</keyword>
<keyword evidence="3 6" id="KW-0812">Transmembrane</keyword>